<comment type="subcellular location">
    <subcellularLocation>
        <location evidence="1 6">Cell membrane</location>
        <topology evidence="1 6">Multi-pass membrane protein</topology>
    </subcellularLocation>
</comment>
<organism evidence="7 8">
    <name type="scientific">Lucilia cuprina</name>
    <name type="common">Green bottle fly</name>
    <name type="synonym">Australian sheep blowfly</name>
    <dbReference type="NCBI Taxonomy" id="7375"/>
    <lineage>
        <taxon>Eukaryota</taxon>
        <taxon>Metazoa</taxon>
        <taxon>Ecdysozoa</taxon>
        <taxon>Arthropoda</taxon>
        <taxon>Hexapoda</taxon>
        <taxon>Insecta</taxon>
        <taxon>Pterygota</taxon>
        <taxon>Neoptera</taxon>
        <taxon>Endopterygota</taxon>
        <taxon>Diptera</taxon>
        <taxon>Brachycera</taxon>
        <taxon>Muscomorpha</taxon>
        <taxon>Oestroidea</taxon>
        <taxon>Calliphoridae</taxon>
        <taxon>Luciliinae</taxon>
        <taxon>Lucilia</taxon>
    </lineage>
</organism>
<evidence type="ECO:0000256" key="5">
    <source>
        <dbReference type="ARBA" id="ARBA00023136"/>
    </source>
</evidence>
<feature type="transmembrane region" description="Helical" evidence="6">
    <location>
        <begin position="116"/>
        <end position="139"/>
    </location>
</feature>
<dbReference type="EMBL" id="JRES01000171">
    <property type="protein sequence ID" value="KNC33666.1"/>
    <property type="molecule type" value="Genomic_DNA"/>
</dbReference>
<comment type="caution">
    <text evidence="6">Lacks conserved residue(s) required for the propagation of feature annotation.</text>
</comment>
<feature type="transmembrane region" description="Helical" evidence="6">
    <location>
        <begin position="217"/>
        <end position="236"/>
    </location>
</feature>
<dbReference type="Pfam" id="PF08395">
    <property type="entry name" value="7tm_7"/>
    <property type="match status" value="1"/>
</dbReference>
<evidence type="ECO:0000256" key="3">
    <source>
        <dbReference type="ARBA" id="ARBA00022692"/>
    </source>
</evidence>
<keyword evidence="3 6" id="KW-0812">Transmembrane</keyword>
<keyword evidence="5 6" id="KW-0472">Membrane</keyword>
<feature type="transmembrane region" description="Helical" evidence="6">
    <location>
        <begin position="160"/>
        <end position="178"/>
    </location>
</feature>
<dbReference type="GO" id="GO:0007165">
    <property type="term" value="P:signal transduction"/>
    <property type="evidence" value="ECO:0007669"/>
    <property type="project" value="UniProtKB-KW"/>
</dbReference>
<dbReference type="InterPro" id="IPR013604">
    <property type="entry name" value="7TM_chemorcpt"/>
</dbReference>
<reference evidence="7 8" key="1">
    <citation type="journal article" date="2015" name="Nat. Commun.">
        <title>Lucilia cuprina genome unlocks parasitic fly biology to underpin future interventions.</title>
        <authorList>
            <person name="Anstead C.A."/>
            <person name="Korhonen P.K."/>
            <person name="Young N.D."/>
            <person name="Hall R.S."/>
            <person name="Jex A.R."/>
            <person name="Murali S.C."/>
            <person name="Hughes D.S."/>
            <person name="Lee S.F."/>
            <person name="Perry T."/>
            <person name="Stroehlein A.J."/>
            <person name="Ansell B.R."/>
            <person name="Breugelmans B."/>
            <person name="Hofmann A."/>
            <person name="Qu J."/>
            <person name="Dugan S."/>
            <person name="Lee S.L."/>
            <person name="Chao H."/>
            <person name="Dinh H."/>
            <person name="Han Y."/>
            <person name="Doddapaneni H.V."/>
            <person name="Worley K.C."/>
            <person name="Muzny D.M."/>
            <person name="Ioannidis P."/>
            <person name="Waterhouse R.M."/>
            <person name="Zdobnov E.M."/>
            <person name="James P.J."/>
            <person name="Bagnall N.H."/>
            <person name="Kotze A.C."/>
            <person name="Gibbs R.A."/>
            <person name="Richards S."/>
            <person name="Batterham P."/>
            <person name="Gasser R.B."/>
        </authorList>
    </citation>
    <scope>NUCLEOTIDE SEQUENCE [LARGE SCALE GENOMIC DNA]</scope>
    <source>
        <strain evidence="7 8">LS</strain>
        <tissue evidence="7">Full body</tissue>
    </source>
</reference>
<feature type="transmembrane region" description="Helical" evidence="6">
    <location>
        <begin position="184"/>
        <end position="205"/>
    </location>
</feature>
<evidence type="ECO:0000256" key="2">
    <source>
        <dbReference type="ARBA" id="ARBA00022475"/>
    </source>
</evidence>
<name>A0A0L0CN08_LUCCU</name>
<evidence type="ECO:0000256" key="4">
    <source>
        <dbReference type="ARBA" id="ARBA00022989"/>
    </source>
</evidence>
<keyword evidence="2 6" id="KW-1003">Cell membrane</keyword>
<protein>
    <recommendedName>
        <fullName evidence="6">Gustatory receptor</fullName>
    </recommendedName>
</protein>
<evidence type="ECO:0000256" key="6">
    <source>
        <dbReference type="RuleBase" id="RU363108"/>
    </source>
</evidence>
<gene>
    <name evidence="7" type="ORF">FF38_08777</name>
</gene>
<comment type="similarity">
    <text evidence="6">Belongs to the insect chemoreceptor superfamily. Gustatory receptor (GR) family.</text>
</comment>
<keyword evidence="8" id="KW-1185">Reference proteome</keyword>
<keyword evidence="4 6" id="KW-1133">Transmembrane helix</keyword>
<dbReference type="GO" id="GO:0050909">
    <property type="term" value="P:sensory perception of taste"/>
    <property type="evidence" value="ECO:0007669"/>
    <property type="project" value="InterPro"/>
</dbReference>
<sequence length="315" mass="37149">MYLYYVMCDRLCETMKETDNIILEYSTRSQNNEVERFILGRLMLRPKINICGMFVVDLNSFLLISYFDRFPNVPRNQGLRKFLYFNTLLMFYHVISMFSSIWTLYFKGDFWNFLNIYIVAGAICMQHLIMLHHASLLCYMYESLSQLHYQLIHDILDPKLSLIHFHICTLMTQLNVIFNPVNLWIQLCLLLTNSMAGYVTVVNIAAGRMDLDSYTNILGSSLYLLLCLHMYLYFMLCEWVTVKAKKTSYILKEFSVKSYSQEFEKMSLSCSVLPVSISIYDMFNINLQSFFTQLSQTLLYTILLIQIDAQHYLVQ</sequence>
<accession>A0A0L0CN08</accession>
<evidence type="ECO:0000313" key="7">
    <source>
        <dbReference type="EMBL" id="KNC33666.1"/>
    </source>
</evidence>
<proteinExistence type="inferred from homology"/>
<dbReference type="Proteomes" id="UP000037069">
    <property type="component" value="Unassembled WGS sequence"/>
</dbReference>
<keyword evidence="6" id="KW-0675">Receptor</keyword>
<comment type="function">
    <text evidence="6">Gustatory receptor which mediates acceptance or avoidance behavior, depending on its substrates.</text>
</comment>
<keyword evidence="6" id="KW-0807">Transducer</keyword>
<feature type="transmembrane region" description="Helical" evidence="6">
    <location>
        <begin position="47"/>
        <end position="70"/>
    </location>
</feature>
<evidence type="ECO:0000256" key="1">
    <source>
        <dbReference type="ARBA" id="ARBA00004651"/>
    </source>
</evidence>
<comment type="caution">
    <text evidence="7">The sequence shown here is derived from an EMBL/GenBank/DDBJ whole genome shotgun (WGS) entry which is preliminary data.</text>
</comment>
<feature type="transmembrane region" description="Helical" evidence="6">
    <location>
        <begin position="82"/>
        <end position="104"/>
    </location>
</feature>
<dbReference type="AlphaFoldDB" id="A0A0L0CN08"/>
<evidence type="ECO:0000313" key="8">
    <source>
        <dbReference type="Proteomes" id="UP000037069"/>
    </source>
</evidence>
<dbReference type="GO" id="GO:0005886">
    <property type="term" value="C:plasma membrane"/>
    <property type="evidence" value="ECO:0007669"/>
    <property type="project" value="UniProtKB-SubCell"/>
</dbReference>